<name>A0A1N7GHE5_9NOCA</name>
<keyword evidence="1" id="KW-1133">Transmembrane helix</keyword>
<keyword evidence="1" id="KW-0472">Membrane</keyword>
<keyword evidence="1" id="KW-0812">Transmembrane</keyword>
<gene>
    <name evidence="2" type="ORF">SAMN05445060_2787</name>
</gene>
<dbReference type="EMBL" id="FTNT01000008">
    <property type="protein sequence ID" value="SIS11962.1"/>
    <property type="molecule type" value="Genomic_DNA"/>
</dbReference>
<proteinExistence type="predicted"/>
<accession>A0A1N7GHE5</accession>
<dbReference type="AlphaFoldDB" id="A0A1N7GHE5"/>
<organism evidence="2 3">
    <name type="scientific">Williamsia sterculiae</name>
    <dbReference type="NCBI Taxonomy" id="1344003"/>
    <lineage>
        <taxon>Bacteria</taxon>
        <taxon>Bacillati</taxon>
        <taxon>Actinomycetota</taxon>
        <taxon>Actinomycetes</taxon>
        <taxon>Mycobacteriales</taxon>
        <taxon>Nocardiaceae</taxon>
        <taxon>Williamsia</taxon>
    </lineage>
</organism>
<sequence length="61" mass="7157">MYNIVNRVTGEILTPRILYRPPRASRRRVGRYQRRRDPTVWHLYMVSVASLCASLVAILSK</sequence>
<dbReference type="Proteomes" id="UP000186218">
    <property type="component" value="Unassembled WGS sequence"/>
</dbReference>
<evidence type="ECO:0000313" key="3">
    <source>
        <dbReference type="Proteomes" id="UP000186218"/>
    </source>
</evidence>
<reference evidence="2 3" key="1">
    <citation type="submission" date="2017-01" db="EMBL/GenBank/DDBJ databases">
        <authorList>
            <person name="Mah S.A."/>
            <person name="Swanson W.J."/>
            <person name="Moy G.W."/>
            <person name="Vacquier V.D."/>
        </authorList>
    </citation>
    <scope>NUCLEOTIDE SEQUENCE [LARGE SCALE GENOMIC DNA]</scope>
    <source>
        <strain evidence="2 3">CPCC 203464</strain>
    </source>
</reference>
<feature type="transmembrane region" description="Helical" evidence="1">
    <location>
        <begin position="41"/>
        <end position="59"/>
    </location>
</feature>
<keyword evidence="3" id="KW-1185">Reference proteome</keyword>
<protein>
    <submittedName>
        <fullName evidence="2">Uncharacterized protein</fullName>
    </submittedName>
</protein>
<evidence type="ECO:0000313" key="2">
    <source>
        <dbReference type="EMBL" id="SIS11962.1"/>
    </source>
</evidence>
<evidence type="ECO:0000256" key="1">
    <source>
        <dbReference type="SAM" id="Phobius"/>
    </source>
</evidence>